<dbReference type="Pfam" id="PF25390">
    <property type="entry name" value="WD40_RLD"/>
    <property type="match status" value="1"/>
</dbReference>
<dbReference type="Gene3D" id="2.30.29.30">
    <property type="entry name" value="Pleckstrin-homology domain (PH domain)/Phosphotyrosine-binding domain (PTB)"/>
    <property type="match status" value="1"/>
</dbReference>
<dbReference type="InterPro" id="IPR001849">
    <property type="entry name" value="PH_domain"/>
</dbReference>
<dbReference type="InterPro" id="IPR009091">
    <property type="entry name" value="RCC1/BLIP-II"/>
</dbReference>
<dbReference type="OrthoDB" id="10253607at2759"/>
<protein>
    <submittedName>
        <fullName evidence="5">Ultraviolet-B receptor UVR8-like</fullName>
    </submittedName>
</protein>
<keyword evidence="1" id="KW-0479">Metal-binding</keyword>
<dbReference type="AlphaFoldDB" id="A0A7D9D5V9"/>
<dbReference type="InterPro" id="IPR051210">
    <property type="entry name" value="Ub_ligase/GEF_domain"/>
</dbReference>
<evidence type="ECO:0000256" key="1">
    <source>
        <dbReference type="ARBA" id="ARBA00022723"/>
    </source>
</evidence>
<dbReference type="InterPro" id="IPR011993">
    <property type="entry name" value="PH-like_dom_sf"/>
</dbReference>
<dbReference type="Proteomes" id="UP001152795">
    <property type="component" value="Unassembled WGS sequence"/>
</dbReference>
<dbReference type="InterPro" id="IPR011011">
    <property type="entry name" value="Znf_FYVE_PHD"/>
</dbReference>
<dbReference type="PANTHER" id="PTHR22870">
    <property type="entry name" value="REGULATOR OF CHROMOSOME CONDENSATION"/>
    <property type="match status" value="1"/>
</dbReference>
<dbReference type="InterPro" id="IPR000306">
    <property type="entry name" value="Znf_FYVE"/>
</dbReference>
<accession>A0A7D9D5V9</accession>
<evidence type="ECO:0000313" key="5">
    <source>
        <dbReference type="EMBL" id="CAB3977730.1"/>
    </source>
</evidence>
<keyword evidence="6" id="KW-1185">Reference proteome</keyword>
<sequence>MYSPLSAVLISQITQVLEGKKTKHFKDIQIPDDYKVLSISVLYTTDEGEQSLDFICEDKKEYDIWLIGLKALAVNGIQDKEFIQELITGDEDPDRSVKGIVSTLERNGSKKETDNRTGTGTGGTSTVRQNAESCDLYTWGDGTRSKLGHGEEIEEHRPRIVDALSRLKIKLVACGANHMLCVTDCGETLSWGAGSKGQLGQGHLRDRFTPLRVEALQQQNVVQISCNEYHSAAVTDEGKLYTWGYGSIKLGYETANEKQLTPKVVQSLTSYTVVHASCGKDFTLACTSDGQLFAFGNNEFYQLGLGDNVPRRDPTLVEFENLEDEHVVQVDCGDYHTAAISDGGNVWMWGTNEFGQLGTEDNFTMISKPCKLQISEDDSSTALITNVNCGSRHTALVTFNGSVYCFGDNTYNQLGKKNTVDGPAKCNRPERIKFPSGVKIKTVSCGAYHTAAVSEKGEIFTWGNGSDGKLGHGDDSSRFQPTQISECFDGKRVMSVSCGSAHTACTAAIRPRGSLVRKCMGCQKKFSIIQARCHCHRCNGTFCSSCAPKRPRRLCDKCFKIVQEEES</sequence>
<dbReference type="Gene3D" id="2.130.10.30">
    <property type="entry name" value="Regulator of chromosome condensation 1/beta-lactamase-inhibitor protein II"/>
    <property type="match status" value="2"/>
</dbReference>
<dbReference type="Pfam" id="PF16457">
    <property type="entry name" value="PH_12"/>
    <property type="match status" value="1"/>
</dbReference>
<dbReference type="SUPFAM" id="SSF50729">
    <property type="entry name" value="PH domain-like"/>
    <property type="match status" value="1"/>
</dbReference>
<keyword evidence="4" id="KW-0862">Zinc</keyword>
<dbReference type="Gene3D" id="3.30.40.10">
    <property type="entry name" value="Zinc/RING finger domain, C3HC4 (zinc finger)"/>
    <property type="match status" value="1"/>
</dbReference>
<dbReference type="PRINTS" id="PR00633">
    <property type="entry name" value="RCCNDNSATION"/>
</dbReference>
<proteinExistence type="predicted"/>
<dbReference type="GO" id="GO:0008270">
    <property type="term" value="F:zinc ion binding"/>
    <property type="evidence" value="ECO:0007669"/>
    <property type="project" value="UniProtKB-KW"/>
</dbReference>
<dbReference type="EMBL" id="CACRXK020000065">
    <property type="protein sequence ID" value="CAB3977730.1"/>
    <property type="molecule type" value="Genomic_DNA"/>
</dbReference>
<dbReference type="InterPro" id="IPR000408">
    <property type="entry name" value="Reg_chr_condens"/>
</dbReference>
<dbReference type="PROSITE" id="PS00626">
    <property type="entry name" value="RCC1_2"/>
    <property type="match status" value="1"/>
</dbReference>
<dbReference type="PROSITE" id="PS50178">
    <property type="entry name" value="ZF_FYVE"/>
    <property type="match status" value="1"/>
</dbReference>
<evidence type="ECO:0000256" key="4">
    <source>
        <dbReference type="ARBA" id="ARBA00022833"/>
    </source>
</evidence>
<gene>
    <name evidence="5" type="ORF">PACLA_8A067267</name>
</gene>
<evidence type="ECO:0000256" key="3">
    <source>
        <dbReference type="ARBA" id="ARBA00022771"/>
    </source>
</evidence>
<dbReference type="InterPro" id="IPR013083">
    <property type="entry name" value="Znf_RING/FYVE/PHD"/>
</dbReference>
<dbReference type="CDD" id="cd00065">
    <property type="entry name" value="FYVE_like_SF"/>
    <property type="match status" value="1"/>
</dbReference>
<evidence type="ECO:0000256" key="2">
    <source>
        <dbReference type="ARBA" id="ARBA00022737"/>
    </source>
</evidence>
<dbReference type="SMART" id="SM00064">
    <property type="entry name" value="FYVE"/>
    <property type="match status" value="1"/>
</dbReference>
<dbReference type="InterPro" id="IPR058923">
    <property type="entry name" value="RCC1-like_dom"/>
</dbReference>
<dbReference type="PROSITE" id="PS50012">
    <property type="entry name" value="RCC1_3"/>
    <property type="match status" value="7"/>
</dbReference>
<keyword evidence="5" id="KW-0675">Receptor</keyword>
<name>A0A7D9D5V9_PARCT</name>
<dbReference type="PANTHER" id="PTHR22870:SF388">
    <property type="entry name" value="CLARET, ISOFORM A"/>
    <property type="match status" value="1"/>
</dbReference>
<reference evidence="5" key="1">
    <citation type="submission" date="2020-04" db="EMBL/GenBank/DDBJ databases">
        <authorList>
            <person name="Alioto T."/>
            <person name="Alioto T."/>
            <person name="Gomez Garrido J."/>
        </authorList>
    </citation>
    <scope>NUCLEOTIDE SEQUENCE</scope>
    <source>
        <strain evidence="5">A484AB</strain>
    </source>
</reference>
<keyword evidence="3" id="KW-0863">Zinc-finger</keyword>
<organism evidence="5 6">
    <name type="scientific">Paramuricea clavata</name>
    <name type="common">Red gorgonian</name>
    <name type="synonym">Violescent sea-whip</name>
    <dbReference type="NCBI Taxonomy" id="317549"/>
    <lineage>
        <taxon>Eukaryota</taxon>
        <taxon>Metazoa</taxon>
        <taxon>Cnidaria</taxon>
        <taxon>Anthozoa</taxon>
        <taxon>Octocorallia</taxon>
        <taxon>Malacalcyonacea</taxon>
        <taxon>Plexauridae</taxon>
        <taxon>Paramuricea</taxon>
    </lineage>
</organism>
<evidence type="ECO:0000313" key="6">
    <source>
        <dbReference type="Proteomes" id="UP001152795"/>
    </source>
</evidence>
<keyword evidence="2" id="KW-0677">Repeat</keyword>
<comment type="caution">
    <text evidence="5">The sequence shown here is derived from an EMBL/GenBank/DDBJ whole genome shotgun (WGS) entry which is preliminary data.</text>
</comment>
<dbReference type="SUPFAM" id="SSF50985">
    <property type="entry name" value="RCC1/BLIP-II"/>
    <property type="match status" value="2"/>
</dbReference>
<dbReference type="SUPFAM" id="SSF57903">
    <property type="entry name" value="FYVE/PHD zinc finger"/>
    <property type="match status" value="1"/>
</dbReference>
<dbReference type="InterPro" id="IPR017455">
    <property type="entry name" value="Znf_FYVE-rel"/>
</dbReference>